<sequence>MSARPSPGSAAGGKPAPPPAPHGDHRCRTRGAARLTGRSARILGRGADSEGGRSLIDDPHPLSSWPAAWVPIVAGVAFVASGVVAWRSSPRRPIGPLLVVEGLLWTLHQFPPPVPRELLALTAGAWPALLAHLVMAFPTGRLPDGASRLVAGLGYLCVAAMGLRHLAGPPVREAIAGAGTLMLVVVGGAVIALQAARLRRSSTARRRALLPVLAAAVVATALFVVWKPVAVALAAGTSLVGAAGQPAVDAGAPALALSVQVALAAIPLAFLWSLLRRRIDRGGVAGLVVRLSKEPRSATLQAALAETLHDPTLRVGYWVPESGGYLDVGGELVREGPGQAVTRVDGDGPLAVLTHDPALLEDPDLIEAACAAVSLALENERLTAELRARLRQLAESRAQVVRAAEAERRRLERDLHDGVQQRLLSIPLTLSLAEAALSSGAERTRPLIAEARNIALTTLGEVRALAQGIHPPILTERGLAGAVHELAAVAPVPVTISSDVPGDLPAEIETTAYYVVAEALSNLAKHAAAGRAEVRIGRADGLLTVEVRDDGRGGADPERGSGLRGLADRVETNGGSLRVHSPPGRGTWIEARLPCA</sequence>
<dbReference type="InterPro" id="IPR050482">
    <property type="entry name" value="Sensor_HK_TwoCompSys"/>
</dbReference>
<proteinExistence type="predicted"/>
<protein>
    <recommendedName>
        <fullName evidence="2">histidine kinase</fullName>
        <ecNumber evidence="2">2.7.13.3</ecNumber>
    </recommendedName>
</protein>
<dbReference type="EC" id="2.7.13.3" evidence="2"/>
<organism evidence="14 15">
    <name type="scientific">Nonomuraea diastatica</name>
    <dbReference type="NCBI Taxonomy" id="1848329"/>
    <lineage>
        <taxon>Bacteria</taxon>
        <taxon>Bacillati</taxon>
        <taxon>Actinomycetota</taxon>
        <taxon>Actinomycetes</taxon>
        <taxon>Streptosporangiales</taxon>
        <taxon>Streptosporangiaceae</taxon>
        <taxon>Nonomuraea</taxon>
    </lineage>
</organism>
<evidence type="ECO:0000256" key="7">
    <source>
        <dbReference type="ARBA" id="ARBA00022840"/>
    </source>
</evidence>
<dbReference type="GO" id="GO:0005524">
    <property type="term" value="F:ATP binding"/>
    <property type="evidence" value="ECO:0007669"/>
    <property type="project" value="UniProtKB-KW"/>
</dbReference>
<evidence type="ECO:0000256" key="2">
    <source>
        <dbReference type="ARBA" id="ARBA00012438"/>
    </source>
</evidence>
<feature type="coiled-coil region" evidence="9">
    <location>
        <begin position="379"/>
        <end position="421"/>
    </location>
</feature>
<comment type="caution">
    <text evidence="14">The sequence shown here is derived from an EMBL/GenBank/DDBJ whole genome shotgun (WGS) entry which is preliminary data.</text>
</comment>
<dbReference type="InterPro" id="IPR003594">
    <property type="entry name" value="HATPase_dom"/>
</dbReference>
<dbReference type="PANTHER" id="PTHR24421:SF10">
    <property type="entry name" value="NITRATE_NITRITE SENSOR PROTEIN NARQ"/>
    <property type="match status" value="1"/>
</dbReference>
<keyword evidence="6 14" id="KW-0418">Kinase</keyword>
<feature type="transmembrane region" description="Helical" evidence="11">
    <location>
        <begin position="149"/>
        <end position="168"/>
    </location>
</feature>
<evidence type="ECO:0000256" key="5">
    <source>
        <dbReference type="ARBA" id="ARBA00022741"/>
    </source>
</evidence>
<dbReference type="OrthoDB" id="5241729at2"/>
<dbReference type="CDD" id="cd16917">
    <property type="entry name" value="HATPase_UhpB-NarQ-NarX-like"/>
    <property type="match status" value="1"/>
</dbReference>
<keyword evidence="5" id="KW-0547">Nucleotide-binding</keyword>
<dbReference type="PANTHER" id="PTHR24421">
    <property type="entry name" value="NITRATE/NITRITE SENSOR PROTEIN NARX-RELATED"/>
    <property type="match status" value="1"/>
</dbReference>
<evidence type="ECO:0000256" key="10">
    <source>
        <dbReference type="SAM" id="MobiDB-lite"/>
    </source>
</evidence>
<gene>
    <name evidence="14" type="ORF">E1294_03515</name>
</gene>
<dbReference type="Pfam" id="PF02518">
    <property type="entry name" value="HATPase_c"/>
    <property type="match status" value="1"/>
</dbReference>
<dbReference type="GO" id="GO:0000155">
    <property type="term" value="F:phosphorelay sensor kinase activity"/>
    <property type="evidence" value="ECO:0007669"/>
    <property type="project" value="InterPro"/>
</dbReference>
<evidence type="ECO:0000256" key="8">
    <source>
        <dbReference type="ARBA" id="ARBA00023012"/>
    </source>
</evidence>
<keyword evidence="11" id="KW-0472">Membrane</keyword>
<evidence type="ECO:0000259" key="13">
    <source>
        <dbReference type="Pfam" id="PF07730"/>
    </source>
</evidence>
<comment type="catalytic activity">
    <reaction evidence="1">
        <text>ATP + protein L-histidine = ADP + protein N-phospho-L-histidine.</text>
        <dbReference type="EC" id="2.7.13.3"/>
    </reaction>
</comment>
<dbReference type="EMBL" id="SMKP01000006">
    <property type="protein sequence ID" value="TDD25351.1"/>
    <property type="molecule type" value="Genomic_DNA"/>
</dbReference>
<feature type="region of interest" description="Disordered" evidence="10">
    <location>
        <begin position="1"/>
        <end position="33"/>
    </location>
</feature>
<evidence type="ECO:0000256" key="4">
    <source>
        <dbReference type="ARBA" id="ARBA00022679"/>
    </source>
</evidence>
<keyword evidence="7" id="KW-0067">ATP-binding</keyword>
<keyword evidence="11" id="KW-1133">Transmembrane helix</keyword>
<keyword evidence="11" id="KW-0812">Transmembrane</keyword>
<keyword evidence="4" id="KW-0808">Transferase</keyword>
<dbReference type="InterPro" id="IPR036890">
    <property type="entry name" value="HATPase_C_sf"/>
</dbReference>
<feature type="transmembrane region" description="Helical" evidence="11">
    <location>
        <begin position="67"/>
        <end position="86"/>
    </location>
</feature>
<reference evidence="14 15" key="1">
    <citation type="submission" date="2019-03" db="EMBL/GenBank/DDBJ databases">
        <title>Draft genome sequences of novel Actinobacteria.</title>
        <authorList>
            <person name="Sahin N."/>
            <person name="Ay H."/>
            <person name="Saygin H."/>
        </authorList>
    </citation>
    <scope>NUCLEOTIDE SEQUENCE [LARGE SCALE GENOMIC DNA]</scope>
    <source>
        <strain evidence="14 15">KC712</strain>
    </source>
</reference>
<dbReference type="Proteomes" id="UP000294543">
    <property type="component" value="Unassembled WGS sequence"/>
</dbReference>
<evidence type="ECO:0000256" key="3">
    <source>
        <dbReference type="ARBA" id="ARBA00022553"/>
    </source>
</evidence>
<dbReference type="GO" id="GO:0016020">
    <property type="term" value="C:membrane"/>
    <property type="evidence" value="ECO:0007669"/>
    <property type="project" value="InterPro"/>
</dbReference>
<keyword evidence="15" id="KW-1185">Reference proteome</keyword>
<dbReference type="InterPro" id="IPR011712">
    <property type="entry name" value="Sig_transdc_His_kin_sub3_dim/P"/>
</dbReference>
<evidence type="ECO:0000256" key="9">
    <source>
        <dbReference type="SAM" id="Coils"/>
    </source>
</evidence>
<feature type="transmembrane region" description="Helical" evidence="11">
    <location>
        <begin position="208"/>
        <end position="235"/>
    </location>
</feature>
<dbReference type="Gene3D" id="3.30.565.10">
    <property type="entry name" value="Histidine kinase-like ATPase, C-terminal domain"/>
    <property type="match status" value="1"/>
</dbReference>
<feature type="domain" description="Histidine kinase/HSP90-like ATPase" evidence="12">
    <location>
        <begin position="510"/>
        <end position="594"/>
    </location>
</feature>
<evidence type="ECO:0000313" key="15">
    <source>
        <dbReference type="Proteomes" id="UP000294543"/>
    </source>
</evidence>
<evidence type="ECO:0000256" key="1">
    <source>
        <dbReference type="ARBA" id="ARBA00000085"/>
    </source>
</evidence>
<feature type="compositionally biased region" description="Low complexity" evidence="10">
    <location>
        <begin position="1"/>
        <end position="14"/>
    </location>
</feature>
<feature type="transmembrane region" description="Helical" evidence="11">
    <location>
        <begin position="174"/>
        <end position="196"/>
    </location>
</feature>
<feature type="domain" description="Signal transduction histidine kinase subgroup 3 dimerisation and phosphoacceptor" evidence="13">
    <location>
        <begin position="407"/>
        <end position="472"/>
    </location>
</feature>
<evidence type="ECO:0000313" key="14">
    <source>
        <dbReference type="EMBL" id="TDD25351.1"/>
    </source>
</evidence>
<feature type="transmembrane region" description="Helical" evidence="11">
    <location>
        <begin position="255"/>
        <end position="275"/>
    </location>
</feature>
<keyword evidence="8" id="KW-0902">Two-component regulatory system</keyword>
<evidence type="ECO:0000259" key="12">
    <source>
        <dbReference type="Pfam" id="PF02518"/>
    </source>
</evidence>
<keyword evidence="3" id="KW-0597">Phosphoprotein</keyword>
<keyword evidence="9" id="KW-0175">Coiled coil</keyword>
<accession>A0A4R4X4T2</accession>
<evidence type="ECO:0000256" key="6">
    <source>
        <dbReference type="ARBA" id="ARBA00022777"/>
    </source>
</evidence>
<dbReference type="GO" id="GO:0046983">
    <property type="term" value="F:protein dimerization activity"/>
    <property type="evidence" value="ECO:0007669"/>
    <property type="project" value="InterPro"/>
</dbReference>
<dbReference type="Gene3D" id="1.20.5.1930">
    <property type="match status" value="1"/>
</dbReference>
<dbReference type="SUPFAM" id="SSF55874">
    <property type="entry name" value="ATPase domain of HSP90 chaperone/DNA topoisomerase II/histidine kinase"/>
    <property type="match status" value="1"/>
</dbReference>
<dbReference type="AlphaFoldDB" id="A0A4R4X4T2"/>
<name>A0A4R4X4T2_9ACTN</name>
<evidence type="ECO:0000256" key="11">
    <source>
        <dbReference type="SAM" id="Phobius"/>
    </source>
</evidence>
<dbReference type="Pfam" id="PF07730">
    <property type="entry name" value="HisKA_3"/>
    <property type="match status" value="1"/>
</dbReference>